<dbReference type="PANTHER" id="PTHR35108:SF1">
    <property type="entry name" value="OS04G0461100 PROTEIN"/>
    <property type="match status" value="1"/>
</dbReference>
<dbReference type="GO" id="GO:1990904">
    <property type="term" value="C:ribonucleoprotein complex"/>
    <property type="evidence" value="ECO:0007669"/>
    <property type="project" value="UniProtKB-KW"/>
</dbReference>
<evidence type="ECO:0000256" key="5">
    <source>
        <dbReference type="ARBA" id="ARBA00035379"/>
    </source>
</evidence>
<comment type="similarity">
    <text evidence="1">Belongs to the chloroplast-specific ribosomal protein cS23 family.</text>
</comment>
<evidence type="ECO:0000313" key="6">
    <source>
        <dbReference type="EMBL" id="CAE0028888.1"/>
    </source>
</evidence>
<dbReference type="Pfam" id="PF04839">
    <property type="entry name" value="PSRP-3_Ycf65"/>
    <property type="match status" value="1"/>
</dbReference>
<reference evidence="6" key="1">
    <citation type="submission" date="2021-01" db="EMBL/GenBank/DDBJ databases">
        <authorList>
            <person name="Corre E."/>
            <person name="Pelletier E."/>
            <person name="Niang G."/>
            <person name="Scheremetjew M."/>
            <person name="Finn R."/>
            <person name="Kale V."/>
            <person name="Holt S."/>
            <person name="Cochrane G."/>
            <person name="Meng A."/>
            <person name="Brown T."/>
            <person name="Cohen L."/>
        </authorList>
    </citation>
    <scope>NUCLEOTIDE SEQUENCE</scope>
    <source>
        <strain evidence="6">RCC856</strain>
    </source>
</reference>
<evidence type="ECO:0000256" key="4">
    <source>
        <dbReference type="ARBA" id="ARBA00023274"/>
    </source>
</evidence>
<keyword evidence="3" id="KW-0689">Ribosomal protein</keyword>
<comment type="subunit">
    <text evidence="2">Part of the 30S ribosomal subunit.</text>
</comment>
<dbReference type="InterPro" id="IPR006924">
    <property type="entry name" value="Ribosomal_cS23-like"/>
</dbReference>
<dbReference type="InterPro" id="IPR038447">
    <property type="entry name" value="PSRP-3/Ycf65_sf"/>
</dbReference>
<dbReference type="EMBL" id="HBHU01014241">
    <property type="protein sequence ID" value="CAE0028888.1"/>
    <property type="molecule type" value="Transcribed_RNA"/>
</dbReference>
<organism evidence="6">
    <name type="scientific">Chloropicon laureae</name>
    <dbReference type="NCBI Taxonomy" id="464258"/>
    <lineage>
        <taxon>Eukaryota</taxon>
        <taxon>Viridiplantae</taxon>
        <taxon>Chlorophyta</taxon>
        <taxon>Chloropicophyceae</taxon>
        <taxon>Chloropicales</taxon>
        <taxon>Chloropicaceae</taxon>
        <taxon>Chloropicon</taxon>
    </lineage>
</organism>
<dbReference type="AlphaFoldDB" id="A0A7S2Z8A9"/>
<dbReference type="Gene3D" id="3.30.390.140">
    <property type="match status" value="1"/>
</dbReference>
<sequence>MLSIFGMAKSESSFQLKFVWGEDTLAFAVDQVLGKGTTSPLTEYHFWPQQDAWEQLKAQLESKDWINSKDKISLLNRVTEVINFWTPPEGGEQNSCDQAKAKFTDCSFVGHFY</sequence>
<evidence type="ECO:0000256" key="3">
    <source>
        <dbReference type="ARBA" id="ARBA00022980"/>
    </source>
</evidence>
<keyword evidence="4" id="KW-0687">Ribonucleoprotein</keyword>
<dbReference type="GO" id="GO:0003735">
    <property type="term" value="F:structural constituent of ribosome"/>
    <property type="evidence" value="ECO:0007669"/>
    <property type="project" value="InterPro"/>
</dbReference>
<name>A0A7S2Z8A9_9CHLO</name>
<evidence type="ECO:0000256" key="2">
    <source>
        <dbReference type="ARBA" id="ARBA00011458"/>
    </source>
</evidence>
<protein>
    <recommendedName>
        <fullName evidence="5">30S ribosomal protein 3, chloroplastic</fullName>
    </recommendedName>
</protein>
<accession>A0A7S2Z8A9</accession>
<evidence type="ECO:0000256" key="1">
    <source>
        <dbReference type="ARBA" id="ARBA00008561"/>
    </source>
</evidence>
<dbReference type="GO" id="GO:0006412">
    <property type="term" value="P:translation"/>
    <property type="evidence" value="ECO:0007669"/>
    <property type="project" value="InterPro"/>
</dbReference>
<gene>
    <name evidence="6" type="ORF">CLAU1311_LOCUS9298</name>
</gene>
<dbReference type="PANTHER" id="PTHR35108">
    <property type="entry name" value="30S RIBOSOMAL PROTEIN 3, CHLOROPLASTIC"/>
    <property type="match status" value="1"/>
</dbReference>
<dbReference type="GO" id="GO:0005840">
    <property type="term" value="C:ribosome"/>
    <property type="evidence" value="ECO:0007669"/>
    <property type="project" value="UniProtKB-KW"/>
</dbReference>
<proteinExistence type="inferred from homology"/>